<dbReference type="Gene3D" id="1.10.1740.10">
    <property type="match status" value="1"/>
</dbReference>
<dbReference type="Pfam" id="PF04545">
    <property type="entry name" value="Sigma70_r4"/>
    <property type="match status" value="1"/>
</dbReference>
<keyword evidence="8" id="KW-0969">Cilium</keyword>
<dbReference type="EMBL" id="FO203512">
    <property type="protein sequence ID" value="CCK75417.1"/>
    <property type="molecule type" value="Genomic_DNA"/>
</dbReference>
<evidence type="ECO:0000256" key="5">
    <source>
        <dbReference type="ARBA" id="ARBA00023163"/>
    </source>
</evidence>
<dbReference type="GO" id="GO:0005737">
    <property type="term" value="C:cytoplasm"/>
    <property type="evidence" value="ECO:0007669"/>
    <property type="project" value="UniProtKB-SubCell"/>
</dbReference>
<dbReference type="SUPFAM" id="SSF88946">
    <property type="entry name" value="Sigma2 domain of RNA polymerase sigma factors"/>
    <property type="match status" value="1"/>
</dbReference>
<dbReference type="InterPro" id="IPR013325">
    <property type="entry name" value="RNA_pol_sigma_r2"/>
</dbReference>
<comment type="subcellular location">
    <subcellularLocation>
        <location evidence="6">Cytoplasm</location>
    </subcellularLocation>
</comment>
<dbReference type="PRINTS" id="PR00046">
    <property type="entry name" value="SIGMA70FCT"/>
</dbReference>
<dbReference type="AlphaFoldDB" id="R4YLA9"/>
<dbReference type="Pfam" id="PF04542">
    <property type="entry name" value="Sigma70_r2"/>
    <property type="match status" value="1"/>
</dbReference>
<dbReference type="Pfam" id="PF04539">
    <property type="entry name" value="Sigma70_r3"/>
    <property type="match status" value="1"/>
</dbReference>
<dbReference type="InterPro" id="IPR007630">
    <property type="entry name" value="RNA_pol_sigma70_r4"/>
</dbReference>
<dbReference type="PANTHER" id="PTHR30385:SF7">
    <property type="entry name" value="RNA POLYMERASE SIGMA FACTOR FLIA"/>
    <property type="match status" value="1"/>
</dbReference>
<dbReference type="GO" id="GO:0006352">
    <property type="term" value="P:DNA-templated transcription initiation"/>
    <property type="evidence" value="ECO:0007669"/>
    <property type="project" value="UniProtKB-UniRule"/>
</dbReference>
<dbReference type="InterPro" id="IPR007627">
    <property type="entry name" value="RNA_pol_sigma70_r2"/>
</dbReference>
<feature type="short sequence motif" description="Interaction with polymerase core subunit RpoC" evidence="6">
    <location>
        <begin position="40"/>
        <end position="43"/>
    </location>
</feature>
<dbReference type="PROSITE" id="PS00715">
    <property type="entry name" value="SIGMA70_1"/>
    <property type="match status" value="1"/>
</dbReference>
<dbReference type="InterPro" id="IPR012845">
    <property type="entry name" value="RNA_pol_sigma_FliA_WhiG"/>
</dbReference>
<evidence type="ECO:0000256" key="1">
    <source>
        <dbReference type="ARBA" id="ARBA00022490"/>
    </source>
</evidence>
<feature type="region of interest" description="Sigma-70 factor domain-4" evidence="6">
    <location>
        <begin position="180"/>
        <end position="228"/>
    </location>
</feature>
<feature type="domain" description="RNA polymerase sigma-70" evidence="7">
    <location>
        <begin position="40"/>
        <end position="53"/>
    </location>
</feature>
<dbReference type="STRING" id="698738.OLEAN_C12410"/>
<dbReference type="InterPro" id="IPR007624">
    <property type="entry name" value="RNA_pol_sigma70_r3"/>
</dbReference>
<name>R4YLA9_OLEAN</name>
<dbReference type="OrthoDB" id="9799825at2"/>
<dbReference type="CDD" id="cd06171">
    <property type="entry name" value="Sigma70_r4"/>
    <property type="match status" value="1"/>
</dbReference>
<keyword evidence="4 6" id="KW-0238">DNA-binding</keyword>
<dbReference type="PANTHER" id="PTHR30385">
    <property type="entry name" value="SIGMA FACTOR F FLAGELLAR"/>
    <property type="match status" value="1"/>
</dbReference>
<accession>R4YLA9</accession>
<organism evidence="8 9">
    <name type="scientific">Oleispira antarctica RB-8</name>
    <dbReference type="NCBI Taxonomy" id="698738"/>
    <lineage>
        <taxon>Bacteria</taxon>
        <taxon>Pseudomonadati</taxon>
        <taxon>Pseudomonadota</taxon>
        <taxon>Gammaproteobacteria</taxon>
        <taxon>Oceanospirillales</taxon>
        <taxon>Oceanospirillaceae</taxon>
        <taxon>Oleispira</taxon>
    </lineage>
</organism>
<dbReference type="NCBIfam" id="TIGR02937">
    <property type="entry name" value="sigma70-ECF"/>
    <property type="match status" value="1"/>
</dbReference>
<keyword evidence="8" id="KW-0966">Cell projection</keyword>
<keyword evidence="2 6" id="KW-0805">Transcription regulation</keyword>
<protein>
    <recommendedName>
        <fullName evidence="6">RNA polymerase sigma factor FliA</fullName>
    </recommendedName>
    <alternativeName>
        <fullName evidence="6">RNA polymerase sigma factor for flagellar operon</fullName>
    </alternativeName>
    <alternativeName>
        <fullName evidence="6">Sigma F</fullName>
    </alternativeName>
    <alternativeName>
        <fullName evidence="6">Sigma-28</fullName>
    </alternativeName>
</protein>
<dbReference type="GO" id="GO:0003899">
    <property type="term" value="F:DNA-directed RNA polymerase activity"/>
    <property type="evidence" value="ECO:0007669"/>
    <property type="project" value="InterPro"/>
</dbReference>
<evidence type="ECO:0000256" key="2">
    <source>
        <dbReference type="ARBA" id="ARBA00023015"/>
    </source>
</evidence>
<dbReference type="InterPro" id="IPR000943">
    <property type="entry name" value="RNA_pol_sigma70"/>
</dbReference>
<feature type="DNA-binding region" description="H-T-H motif" evidence="6">
    <location>
        <begin position="202"/>
        <end position="221"/>
    </location>
</feature>
<dbReference type="HOGENOM" id="CLU_014793_8_1_6"/>
<comment type="function">
    <text evidence="6">Sigma factors are initiation factors that promote the attachment of RNA polymerase to specific initiation sites and are then released. This sigma factor controls the expression of flagella-related genes.</text>
</comment>
<dbReference type="FunFam" id="1.10.1740.10:FF:000002">
    <property type="entry name" value="RNA polymerase sigma factor FliA"/>
    <property type="match status" value="1"/>
</dbReference>
<evidence type="ECO:0000256" key="4">
    <source>
        <dbReference type="ARBA" id="ARBA00023125"/>
    </source>
</evidence>
<keyword evidence="1 6" id="KW-0963">Cytoplasm</keyword>
<keyword evidence="3 6" id="KW-0731">Sigma factor</keyword>
<dbReference type="KEGG" id="oai:OLEAN_C12410"/>
<dbReference type="InterPro" id="IPR028617">
    <property type="entry name" value="Sigma70_FliA"/>
</dbReference>
<dbReference type="InterPro" id="IPR014284">
    <property type="entry name" value="RNA_pol_sigma-70_dom"/>
</dbReference>
<evidence type="ECO:0000256" key="6">
    <source>
        <dbReference type="HAMAP-Rule" id="MF_00962"/>
    </source>
</evidence>
<evidence type="ECO:0000259" key="7">
    <source>
        <dbReference type="PROSITE" id="PS00715"/>
    </source>
</evidence>
<dbReference type="PIRSF" id="PIRSF000770">
    <property type="entry name" value="RNA_pol_sigma-SigE/K"/>
    <property type="match status" value="1"/>
</dbReference>
<evidence type="ECO:0000313" key="9">
    <source>
        <dbReference type="Proteomes" id="UP000032749"/>
    </source>
</evidence>
<feature type="region of interest" description="Sigma-70 factor domain-2" evidence="6">
    <location>
        <begin position="13"/>
        <end position="85"/>
    </location>
</feature>
<dbReference type="SUPFAM" id="SSF88659">
    <property type="entry name" value="Sigma3 and sigma4 domains of RNA polymerase sigma factors"/>
    <property type="match status" value="2"/>
</dbReference>
<gene>
    <name evidence="6 8" type="primary">fliA</name>
    <name evidence="8" type="ORF">OLEAN_C12410</name>
</gene>
<keyword evidence="8" id="KW-0282">Flagellum</keyword>
<dbReference type="InterPro" id="IPR013324">
    <property type="entry name" value="RNA_pol_sigma_r3/r4-like"/>
</dbReference>
<keyword evidence="9" id="KW-1185">Reference proteome</keyword>
<evidence type="ECO:0000256" key="3">
    <source>
        <dbReference type="ARBA" id="ARBA00023082"/>
    </source>
</evidence>
<comment type="caution">
    <text evidence="6">Lacks conserved residue(s) required for the propagation of feature annotation.</text>
</comment>
<keyword evidence="5 6" id="KW-0804">Transcription</keyword>
<dbReference type="FunFam" id="1.20.140.160:FF:000001">
    <property type="entry name" value="RNA polymerase sigma factor FliA"/>
    <property type="match status" value="1"/>
</dbReference>
<dbReference type="Proteomes" id="UP000032749">
    <property type="component" value="Chromosome"/>
</dbReference>
<dbReference type="GO" id="GO:0016987">
    <property type="term" value="F:sigma factor activity"/>
    <property type="evidence" value="ECO:0007669"/>
    <property type="project" value="UniProtKB-UniRule"/>
</dbReference>
<dbReference type="NCBIfam" id="TIGR02479">
    <property type="entry name" value="FliA_WhiG"/>
    <property type="match status" value="1"/>
</dbReference>
<dbReference type="NCBIfam" id="NF005413">
    <property type="entry name" value="PRK06986.1"/>
    <property type="match status" value="1"/>
</dbReference>
<sequence>MYDEVSSPNFDELVRDHALLVKRIAHHLRGRLPDSVQLDDLIQAGMIGLIEAARKYDGAKGASFETYAGIRIRGSMLDEIRRGDWAPRSVHRNSRRISEAIKEVELAKGRDAEDHEVADHLEMSVDEYHTHLKDSAGCRLFSFEDVMEKGEQGQEQLVGASPNPFLGIERDAFKASLADAIKALPEREQLVLALYYDEELNLKEIGAVLGISESRVSQIHSQAALRLRSRLTEWS</sequence>
<proteinExistence type="inferred from homology"/>
<evidence type="ECO:0000313" key="8">
    <source>
        <dbReference type="EMBL" id="CCK75417.1"/>
    </source>
</evidence>
<comment type="similarity">
    <text evidence="6">Belongs to the sigma-70 factor family. FliA subfamily.</text>
</comment>
<dbReference type="PATRIC" id="fig|698738.3.peg.1287"/>
<dbReference type="Gene3D" id="1.20.140.160">
    <property type="match status" value="1"/>
</dbReference>
<dbReference type="HAMAP" id="MF_00962">
    <property type="entry name" value="Sigma70_FliA"/>
    <property type="match status" value="1"/>
</dbReference>
<dbReference type="GO" id="GO:0003677">
    <property type="term" value="F:DNA binding"/>
    <property type="evidence" value="ECO:0007669"/>
    <property type="project" value="UniProtKB-UniRule"/>
</dbReference>
<reference evidence="8 9" key="1">
    <citation type="journal article" date="2013" name="Nat. Commun.">
        <title>Genome sequence and functional genomic analysis of the oil-degrading bacterium Oleispira antarctica.</title>
        <authorList>
            <person name="Kube M."/>
            <person name="Chernikova T.N."/>
            <person name="Al-Ramahi Y."/>
            <person name="Beloqui A."/>
            <person name="Lopez-Cortez N."/>
            <person name="Guazzaroni M.E."/>
            <person name="Heipieper H.J."/>
            <person name="Klages S."/>
            <person name="Kotsyurbenko O.R."/>
            <person name="Langer I."/>
            <person name="Nechitaylo T.Y."/>
            <person name="Lunsdorf H."/>
            <person name="Fernandez M."/>
            <person name="Juarez S."/>
            <person name="Ciordia S."/>
            <person name="Singer A."/>
            <person name="Kagan O."/>
            <person name="Egorova O."/>
            <person name="Petit P.A."/>
            <person name="Stogios P."/>
            <person name="Kim Y."/>
            <person name="Tchigvintsev A."/>
            <person name="Flick R."/>
            <person name="Denaro R."/>
            <person name="Genovese M."/>
            <person name="Albar J.P."/>
            <person name="Reva O.N."/>
            <person name="Martinez-Gomariz M."/>
            <person name="Tran H."/>
            <person name="Ferrer M."/>
            <person name="Savchenko A."/>
            <person name="Yakunin A.F."/>
            <person name="Yakimov M.M."/>
            <person name="Golyshina O.V."/>
            <person name="Reinhardt R."/>
            <person name="Golyshin P.N."/>
        </authorList>
    </citation>
    <scope>NUCLEOTIDE SEQUENCE [LARGE SCALE GENOMIC DNA]</scope>
</reference>